<feature type="compositionally biased region" description="Basic and acidic residues" evidence="2">
    <location>
        <begin position="11"/>
        <end position="25"/>
    </location>
</feature>
<feature type="region of interest" description="Disordered" evidence="2">
    <location>
        <begin position="30"/>
        <end position="49"/>
    </location>
</feature>
<reference evidence="3 4" key="1">
    <citation type="submission" date="2024-11" db="EMBL/GenBank/DDBJ databases">
        <title>Chromosome-level genome assembly of the freshwater bivalve Anodonta woodiana.</title>
        <authorList>
            <person name="Chen X."/>
        </authorList>
    </citation>
    <scope>NUCLEOTIDE SEQUENCE [LARGE SCALE GENOMIC DNA]</scope>
    <source>
        <strain evidence="3">MN2024</strain>
        <tissue evidence="3">Gills</tissue>
    </source>
</reference>
<keyword evidence="4" id="KW-1185">Reference proteome</keyword>
<feature type="region of interest" description="Disordered" evidence="2">
    <location>
        <begin position="1"/>
        <end position="25"/>
    </location>
</feature>
<evidence type="ECO:0000313" key="4">
    <source>
        <dbReference type="Proteomes" id="UP001634394"/>
    </source>
</evidence>
<evidence type="ECO:0000256" key="2">
    <source>
        <dbReference type="SAM" id="MobiDB-lite"/>
    </source>
</evidence>
<evidence type="ECO:0000256" key="1">
    <source>
        <dbReference type="SAM" id="Coils"/>
    </source>
</evidence>
<comment type="caution">
    <text evidence="3">The sequence shown here is derived from an EMBL/GenBank/DDBJ whole genome shotgun (WGS) entry which is preliminary data.</text>
</comment>
<dbReference type="AlphaFoldDB" id="A0ABD3W881"/>
<name>A0ABD3W881_SINWO</name>
<organism evidence="3 4">
    <name type="scientific">Sinanodonta woodiana</name>
    <name type="common">Chinese pond mussel</name>
    <name type="synonym">Anodonta woodiana</name>
    <dbReference type="NCBI Taxonomy" id="1069815"/>
    <lineage>
        <taxon>Eukaryota</taxon>
        <taxon>Metazoa</taxon>
        <taxon>Spiralia</taxon>
        <taxon>Lophotrochozoa</taxon>
        <taxon>Mollusca</taxon>
        <taxon>Bivalvia</taxon>
        <taxon>Autobranchia</taxon>
        <taxon>Heteroconchia</taxon>
        <taxon>Palaeoheterodonta</taxon>
        <taxon>Unionida</taxon>
        <taxon>Unionoidea</taxon>
        <taxon>Unionidae</taxon>
        <taxon>Unioninae</taxon>
        <taxon>Sinanodonta</taxon>
    </lineage>
</organism>
<gene>
    <name evidence="3" type="ORF">ACJMK2_042129</name>
</gene>
<feature type="region of interest" description="Disordered" evidence="2">
    <location>
        <begin position="383"/>
        <end position="429"/>
    </location>
</feature>
<feature type="region of interest" description="Disordered" evidence="2">
    <location>
        <begin position="347"/>
        <end position="369"/>
    </location>
</feature>
<dbReference type="Proteomes" id="UP001634394">
    <property type="component" value="Unassembled WGS sequence"/>
</dbReference>
<dbReference type="EMBL" id="JBJQND010000008">
    <property type="protein sequence ID" value="KAL3869448.1"/>
    <property type="molecule type" value="Genomic_DNA"/>
</dbReference>
<sequence>MASGGTVLASRMDESLETPRDPDIFHGLEIKGQSVHSKPSNKDGAFRALSPDLASLPAASRPSSTGASSIVQDSDTLGSFKMPPEAVSVLETVINMNKTLEQQIDALRIRLNVESKQHDTERRKIIGEKDKELNRKEGEVQDLKDSLFKREDRIKVLVQKCDEKDRYIEERVQEINGLKALVKQTEDYADELQKKAEKLRVQKQKLESEGVYKEQNEEIRKLRHELVEMKDKLASMEKELARARNIMEQQNTKIRTMEVEKNDMHTKFREELDKASRAMRMEVERMREVMKQQYEEMRNLREQNLEICGDVREIKDMLRNKNQATPSPRGIDVPTPREIIDVNKFKTPRPLTTSPNIGFRAPPTARNPKVTVRASVPSMSPLKTTAMQPTYRGQNGLPPIVTKDEKKWVPSGIGARQNTTLKSARARKN</sequence>
<protein>
    <submittedName>
        <fullName evidence="3">Uncharacterized protein</fullName>
    </submittedName>
</protein>
<keyword evidence="1" id="KW-0175">Coiled coil</keyword>
<proteinExistence type="predicted"/>
<evidence type="ECO:0000313" key="3">
    <source>
        <dbReference type="EMBL" id="KAL3869448.1"/>
    </source>
</evidence>
<accession>A0ABD3W881</accession>
<feature type="compositionally biased region" description="Polar residues" evidence="2">
    <location>
        <begin position="383"/>
        <end position="393"/>
    </location>
</feature>
<feature type="coiled-coil region" evidence="1">
    <location>
        <begin position="90"/>
        <end position="146"/>
    </location>
</feature>
<feature type="coiled-coil region" evidence="1">
    <location>
        <begin position="175"/>
        <end position="303"/>
    </location>
</feature>